<dbReference type="Pfam" id="PF00253">
    <property type="entry name" value="Ribosomal_S14"/>
    <property type="match status" value="1"/>
</dbReference>
<dbReference type="EMBL" id="KU646497">
    <property type="protein sequence ID" value="ANI26063.1"/>
    <property type="molecule type" value="Genomic_DNA"/>
</dbReference>
<evidence type="ECO:0000256" key="4">
    <source>
        <dbReference type="ARBA" id="ARBA00035247"/>
    </source>
</evidence>
<keyword evidence="6" id="KW-0934">Plastid</keyword>
<sequence length="100" mass="11952">MAKKSLVQRDKKRELLIAKHRSQRHFLLQKVRHEITLEKRWELYKSLLALPRDSSPSRLRRRCFITGRARGYYRDFGVSRHVLRKMAHLGNLPGVTKSSW</sequence>
<dbReference type="PANTHER" id="PTHR19836:SF19">
    <property type="entry name" value="SMALL RIBOSOMAL SUBUNIT PROTEIN US14M"/>
    <property type="match status" value="1"/>
</dbReference>
<dbReference type="GO" id="GO:0015935">
    <property type="term" value="C:small ribosomal subunit"/>
    <property type="evidence" value="ECO:0007669"/>
    <property type="project" value="TreeGrafter"/>
</dbReference>
<accession>A0A191T6P2</accession>
<evidence type="ECO:0000313" key="6">
    <source>
        <dbReference type="EMBL" id="ANI26063.1"/>
    </source>
</evidence>
<evidence type="ECO:0000256" key="5">
    <source>
        <dbReference type="HAMAP-Rule" id="MF_00537"/>
    </source>
</evidence>
<dbReference type="FunFam" id="1.10.287.1480:FF:000001">
    <property type="entry name" value="30S ribosomal protein S14"/>
    <property type="match status" value="1"/>
</dbReference>
<comment type="similarity">
    <text evidence="1 5">Belongs to the universal ribosomal protein uS14 family.</text>
</comment>
<dbReference type="PANTHER" id="PTHR19836">
    <property type="entry name" value="30S RIBOSOMAL PROTEIN S14"/>
    <property type="match status" value="1"/>
</dbReference>
<reference evidence="6" key="1">
    <citation type="journal article" date="2016" name="Front. Plant Sci.">
        <title>Comparative Chloroplast Genome Analyses of Streptophyte Green Algae Uncover Major Structural Alterations in the Klebsormidiophyceae, Coleochaetophyceae and Zygnematophyceae.</title>
        <authorList>
            <person name="Lemieux C."/>
            <person name="Otis C."/>
            <person name="Turmel M."/>
        </authorList>
    </citation>
    <scope>NUCLEOTIDE SEQUENCE</scope>
</reference>
<protein>
    <recommendedName>
        <fullName evidence="4 5">Small ribosomal subunit protein uS14c</fullName>
    </recommendedName>
</protein>
<gene>
    <name evidence="5 6" type="primary">rps14</name>
</gene>
<name>A0A191T6P2_9VIRI</name>
<keyword evidence="5" id="KW-0699">rRNA-binding</keyword>
<evidence type="ECO:0000256" key="3">
    <source>
        <dbReference type="ARBA" id="ARBA00023274"/>
    </source>
</evidence>
<evidence type="ECO:0000256" key="1">
    <source>
        <dbReference type="ARBA" id="ARBA00009083"/>
    </source>
</evidence>
<dbReference type="GO" id="GO:0006412">
    <property type="term" value="P:translation"/>
    <property type="evidence" value="ECO:0007669"/>
    <property type="project" value="UniProtKB-UniRule"/>
</dbReference>
<dbReference type="InterPro" id="IPR023036">
    <property type="entry name" value="Ribosomal_uS14_bac/plastid"/>
</dbReference>
<dbReference type="PROSITE" id="PS00527">
    <property type="entry name" value="RIBOSOMAL_S14"/>
    <property type="match status" value="1"/>
</dbReference>
<keyword evidence="5" id="KW-0694">RNA-binding</keyword>
<proteinExistence type="inferred from homology"/>
<keyword evidence="2 5" id="KW-0689">Ribosomal protein</keyword>
<comment type="subcellular location">
    <subcellularLocation>
        <location evidence="5">Plastid</location>
        <location evidence="5">Chloroplast</location>
    </subcellularLocation>
</comment>
<dbReference type="GO" id="GO:0019843">
    <property type="term" value="F:rRNA binding"/>
    <property type="evidence" value="ECO:0007669"/>
    <property type="project" value="UniProtKB-UniRule"/>
</dbReference>
<dbReference type="GO" id="GO:0009507">
    <property type="term" value="C:chloroplast"/>
    <property type="evidence" value="ECO:0007669"/>
    <property type="project" value="UniProtKB-SubCell"/>
</dbReference>
<keyword evidence="3 5" id="KW-0687">Ribonucleoprotein</keyword>
<comment type="subunit">
    <text evidence="5">Part of the 30S ribosomal subunit.</text>
</comment>
<dbReference type="HAMAP" id="MF_00537">
    <property type="entry name" value="Ribosomal_uS14_1"/>
    <property type="match status" value="1"/>
</dbReference>
<dbReference type="SUPFAM" id="SSF57716">
    <property type="entry name" value="Glucocorticoid receptor-like (DNA-binding domain)"/>
    <property type="match status" value="1"/>
</dbReference>
<dbReference type="GO" id="GO:0003735">
    <property type="term" value="F:structural constituent of ribosome"/>
    <property type="evidence" value="ECO:0007669"/>
    <property type="project" value="InterPro"/>
</dbReference>
<geneLocation type="chloroplast" evidence="6"/>
<dbReference type="InterPro" id="IPR001209">
    <property type="entry name" value="Ribosomal_uS14"/>
</dbReference>
<evidence type="ECO:0000256" key="2">
    <source>
        <dbReference type="ARBA" id="ARBA00022980"/>
    </source>
</evidence>
<comment type="function">
    <text evidence="5">Binds 16S rRNA, required for the assembly of 30S particles.</text>
</comment>
<organism evidence="6">
    <name type="scientific">Klebsormidium sp. SAG 51.86</name>
    <dbReference type="NCBI Taxonomy" id="1856625"/>
    <lineage>
        <taxon>Eukaryota</taxon>
        <taxon>Viridiplantae</taxon>
        <taxon>Streptophyta</taxon>
        <taxon>Klebsormidiophyceae</taxon>
        <taxon>Klebsormidiales</taxon>
        <taxon>Klebsormidiaceae</taxon>
        <taxon>Klebsormidium</taxon>
    </lineage>
</organism>
<dbReference type="NCBIfam" id="NF006477">
    <property type="entry name" value="PRK08881.1"/>
    <property type="match status" value="1"/>
</dbReference>
<dbReference type="AlphaFoldDB" id="A0A191T6P2"/>
<dbReference type="Gene3D" id="1.10.287.1480">
    <property type="match status" value="1"/>
</dbReference>
<dbReference type="InterPro" id="IPR018271">
    <property type="entry name" value="Ribosomal_uS14_CS"/>
</dbReference>
<keyword evidence="6" id="KW-0150">Chloroplast</keyword>